<keyword evidence="5" id="KW-1185">Reference proteome</keyword>
<evidence type="ECO:0000256" key="3">
    <source>
        <dbReference type="PIRSR" id="PIRSR600246-2"/>
    </source>
</evidence>
<dbReference type="AlphaFoldDB" id="A0A8L8Q1M6"/>
<proteinExistence type="inferred from homology"/>
<comment type="similarity">
    <text evidence="1">Belongs to the Ntn-hydrolase family.</text>
</comment>
<feature type="site" description="Cleavage; by autolysis" evidence="4">
    <location>
        <begin position="188"/>
        <end position="189"/>
    </location>
</feature>
<reference evidence="6" key="1">
    <citation type="submission" date="2019-09" db="UniProtKB">
        <authorList>
            <consortium name="WormBaseParasite"/>
        </authorList>
    </citation>
    <scope>IDENTIFICATION</scope>
</reference>
<dbReference type="Gene3D" id="3.60.20.30">
    <property type="entry name" value="(Glycosyl)asparaginase"/>
    <property type="match status" value="1"/>
</dbReference>
<evidence type="ECO:0000256" key="2">
    <source>
        <dbReference type="PIRSR" id="PIRSR600246-1"/>
    </source>
</evidence>
<organism evidence="5 6">
    <name type="scientific">Heligmosomoides polygyrus</name>
    <name type="common">Parasitic roundworm</name>
    <dbReference type="NCBI Taxonomy" id="6339"/>
    <lineage>
        <taxon>Eukaryota</taxon>
        <taxon>Metazoa</taxon>
        <taxon>Ecdysozoa</taxon>
        <taxon>Nematoda</taxon>
        <taxon>Chromadorea</taxon>
        <taxon>Rhabditida</taxon>
        <taxon>Rhabditina</taxon>
        <taxon>Rhabditomorpha</taxon>
        <taxon>Strongyloidea</taxon>
        <taxon>Heligmosomidae</taxon>
        <taxon>Heligmosomoides</taxon>
    </lineage>
</organism>
<dbReference type="Proteomes" id="UP000050761">
    <property type="component" value="Unassembled WGS sequence"/>
</dbReference>
<dbReference type="GO" id="GO:0005764">
    <property type="term" value="C:lysosome"/>
    <property type="evidence" value="ECO:0007669"/>
    <property type="project" value="TreeGrafter"/>
</dbReference>
<feature type="active site" description="Nucleophile" evidence="2">
    <location>
        <position position="189"/>
    </location>
</feature>
<dbReference type="InterPro" id="IPR029055">
    <property type="entry name" value="Ntn_hydrolases_N"/>
</dbReference>
<dbReference type="WBParaSite" id="HPBE_0000791201-mRNA-1">
    <property type="protein sequence ID" value="HPBE_0000791201-mRNA-1"/>
    <property type="gene ID" value="HPBE_0000791201"/>
</dbReference>
<evidence type="ECO:0000313" key="6">
    <source>
        <dbReference type="WBParaSite" id="HPBE_0000791201-mRNA-1"/>
    </source>
</evidence>
<feature type="binding site" evidence="3">
    <location>
        <begin position="227"/>
        <end position="230"/>
    </location>
    <ligand>
        <name>substrate</name>
    </ligand>
</feature>
<sequence length="239" mass="26297">LSLAAVNALSRGRLYALVEGLSTCESLQCDTTVGYGGSPDETGETTLDALVMDGEGMRMGAVANLHRVKDAARVAWAVMNYTKHSMLVGEAATKFAIQMGFKEENLTTAASRQMLRVWKAMECQPNFWQNVYPDPTKSCGPYRPLSTPQRNIPSRYPREIDRWLIFIWILEIFILKRNELMYYRYHHDTLGMVVVDATGNVPGRVGDSPIPGAGAYAVSGVGGAASTGDGDILMRFLPR</sequence>
<dbReference type="PANTHER" id="PTHR10188:SF6">
    <property type="entry name" value="N(4)-(BETA-N-ACETYLGLUCOSAMINYL)-L-ASPARAGINASE"/>
    <property type="match status" value="1"/>
</dbReference>
<dbReference type="SUPFAM" id="SSF56235">
    <property type="entry name" value="N-terminal nucleophile aminohydrolases (Ntn hydrolases)"/>
    <property type="match status" value="1"/>
</dbReference>
<dbReference type="PANTHER" id="PTHR10188">
    <property type="entry name" value="L-ASPARAGINASE"/>
    <property type="match status" value="1"/>
</dbReference>
<evidence type="ECO:0000313" key="5">
    <source>
        <dbReference type="Proteomes" id="UP000050761"/>
    </source>
</evidence>
<evidence type="ECO:0000256" key="4">
    <source>
        <dbReference type="PIRSR" id="PIRSR600246-3"/>
    </source>
</evidence>
<feature type="binding site" evidence="3">
    <location>
        <begin position="204"/>
        <end position="207"/>
    </location>
    <ligand>
        <name>substrate</name>
    </ligand>
</feature>
<dbReference type="GO" id="GO:0003948">
    <property type="term" value="F:N4-(beta-N-acetylglucosaminyl)-L-asparaginase activity"/>
    <property type="evidence" value="ECO:0007669"/>
    <property type="project" value="TreeGrafter"/>
</dbReference>
<dbReference type="InterPro" id="IPR000246">
    <property type="entry name" value="Peptidase_T2"/>
</dbReference>
<name>A0A8L8Q1M6_HELPZ</name>
<protein>
    <submittedName>
        <fullName evidence="6">N(4)-(Beta-N-acetylglucosaminyl)-L-asparaginase</fullName>
    </submittedName>
</protein>
<dbReference type="CDD" id="cd04513">
    <property type="entry name" value="Glycosylasparaginase"/>
    <property type="match status" value="1"/>
</dbReference>
<evidence type="ECO:0000256" key="1">
    <source>
        <dbReference type="ARBA" id="ARBA00010872"/>
    </source>
</evidence>
<accession>A0A8L8Q1M6</accession>
<dbReference type="Pfam" id="PF01112">
    <property type="entry name" value="Asparaginase_2"/>
    <property type="match status" value="1"/>
</dbReference>